<proteinExistence type="predicted"/>
<comment type="caution">
    <text evidence="6">The sequence shown here is derived from an EMBL/GenBank/DDBJ whole genome shotgun (WGS) entry which is preliminary data.</text>
</comment>
<evidence type="ECO:0000256" key="4">
    <source>
        <dbReference type="ARBA" id="ARBA00023136"/>
    </source>
</evidence>
<reference evidence="6 7" key="1">
    <citation type="journal article" date="2016" name="Front. Microbiol.">
        <title>High-Level Heat Resistance of Spores of Bacillus amyloliquefaciens and Bacillus licheniformis Results from the Presence of a spoVA Operon in a Tn1546 Transposon.</title>
        <authorList>
            <person name="Berendsen E.M."/>
            <person name="Koning R.A."/>
            <person name="Boekhorst J."/>
            <person name="de Jong A."/>
            <person name="Kuipers O.P."/>
            <person name="Wells-Bennik M.H."/>
        </authorList>
    </citation>
    <scope>NUCLEOTIDE SEQUENCE [LARGE SCALE GENOMIC DNA]</scope>
    <source>
        <strain evidence="6 7">B4121</strain>
    </source>
</reference>
<dbReference type="NCBIfam" id="TIGR01592">
    <property type="entry name" value="holin_SPP1"/>
    <property type="match status" value="1"/>
</dbReference>
<name>A0A7Z0X0T6_9BACI</name>
<keyword evidence="2 5" id="KW-0812">Transmembrane</keyword>
<accession>A0A7Z0X0T6</accession>
<feature type="transmembrane region" description="Helical" evidence="5">
    <location>
        <begin position="46"/>
        <end position="65"/>
    </location>
</feature>
<dbReference type="GO" id="GO:0016020">
    <property type="term" value="C:membrane"/>
    <property type="evidence" value="ECO:0007669"/>
    <property type="project" value="UniProtKB-SubCell"/>
</dbReference>
<comment type="subcellular location">
    <subcellularLocation>
        <location evidence="1">Membrane</location>
    </subcellularLocation>
</comment>
<keyword evidence="3 5" id="KW-1133">Transmembrane helix</keyword>
<gene>
    <name evidence="6" type="ORF">B4121_0610</name>
</gene>
<protein>
    <submittedName>
        <fullName evidence="6">Holinlike protein</fullName>
    </submittedName>
</protein>
<feature type="transmembrane region" description="Helical" evidence="5">
    <location>
        <begin position="9"/>
        <end position="26"/>
    </location>
</feature>
<dbReference type="AlphaFoldDB" id="A0A7Z0X0T6"/>
<dbReference type="InterPro" id="IPR006479">
    <property type="entry name" value="Holin"/>
</dbReference>
<organism evidence="6 7">
    <name type="scientific">Bacillus paralicheniformis</name>
    <dbReference type="NCBI Taxonomy" id="1648923"/>
    <lineage>
        <taxon>Bacteria</taxon>
        <taxon>Bacillati</taxon>
        <taxon>Bacillota</taxon>
        <taxon>Bacilli</taxon>
        <taxon>Bacillales</taxon>
        <taxon>Bacillaceae</taxon>
        <taxon>Bacillus</taxon>
    </lineage>
</organism>
<evidence type="ECO:0000256" key="3">
    <source>
        <dbReference type="ARBA" id="ARBA00022989"/>
    </source>
</evidence>
<evidence type="ECO:0000256" key="2">
    <source>
        <dbReference type="ARBA" id="ARBA00022692"/>
    </source>
</evidence>
<evidence type="ECO:0000313" key="6">
    <source>
        <dbReference type="EMBL" id="OLF97983.1"/>
    </source>
</evidence>
<evidence type="ECO:0000313" key="7">
    <source>
        <dbReference type="Proteomes" id="UP000185604"/>
    </source>
</evidence>
<keyword evidence="4 5" id="KW-0472">Membrane</keyword>
<dbReference type="EMBL" id="LKPO01000003">
    <property type="protein sequence ID" value="OLF97983.1"/>
    <property type="molecule type" value="Genomic_DNA"/>
</dbReference>
<evidence type="ECO:0000256" key="5">
    <source>
        <dbReference type="SAM" id="Phobius"/>
    </source>
</evidence>
<dbReference type="Proteomes" id="UP000185604">
    <property type="component" value="Unassembled WGS sequence"/>
</dbReference>
<evidence type="ECO:0000256" key="1">
    <source>
        <dbReference type="ARBA" id="ARBA00004370"/>
    </source>
</evidence>
<sequence>MMKHIDKGTVVRTVLLFIALVNQTLIMFGKPVLPVAEDQIHTLADALYSAGSAAFTIAASLVAWYKNNYVTSKGKMQQEVLQKKGLTK</sequence>
<dbReference type="Pfam" id="PF04688">
    <property type="entry name" value="Holin_SPP1"/>
    <property type="match status" value="1"/>
</dbReference>